<proteinExistence type="predicted"/>
<protein>
    <submittedName>
        <fullName evidence="1">Uncharacterized protein</fullName>
    </submittedName>
</protein>
<sequence>MKTSWEAFCETAAILFKIRPPFALPTIMADQAEPNDGVRRGRRRGHCGFRPARRNVLRRDQDGRYRDLNHAAIAIVLLTTVTDRIWQSAAHLGNWKEVMNSLDLQFPPGAFLMPAVGWLHMAGDEHAS</sequence>
<dbReference type="EMBL" id="JACHBC010000006">
    <property type="protein sequence ID" value="MBB5561837.1"/>
    <property type="molecule type" value="Genomic_DNA"/>
</dbReference>
<name>A0A7W8UQY0_9HYPH</name>
<evidence type="ECO:0000313" key="2">
    <source>
        <dbReference type="Proteomes" id="UP000528824"/>
    </source>
</evidence>
<organism evidence="1 2">
    <name type="scientific">Rhizobium lentis</name>
    <dbReference type="NCBI Taxonomy" id="1138194"/>
    <lineage>
        <taxon>Bacteria</taxon>
        <taxon>Pseudomonadati</taxon>
        <taxon>Pseudomonadota</taxon>
        <taxon>Alphaproteobacteria</taxon>
        <taxon>Hyphomicrobiales</taxon>
        <taxon>Rhizobiaceae</taxon>
        <taxon>Rhizobium/Agrobacterium group</taxon>
        <taxon>Rhizobium</taxon>
    </lineage>
</organism>
<reference evidence="1 2" key="1">
    <citation type="submission" date="2020-08" db="EMBL/GenBank/DDBJ databases">
        <title>Genomic Encyclopedia of Type Strains, Phase IV (KMG-V): Genome sequencing to study the core and pangenomes of soil and plant-associated prokaryotes.</title>
        <authorList>
            <person name="Whitman W."/>
        </authorList>
    </citation>
    <scope>NUCLEOTIDE SEQUENCE [LARGE SCALE GENOMIC DNA]</scope>
    <source>
        <strain evidence="1 2">SEMIA 4034</strain>
    </source>
</reference>
<comment type="caution">
    <text evidence="1">The sequence shown here is derived from an EMBL/GenBank/DDBJ whole genome shotgun (WGS) entry which is preliminary data.</text>
</comment>
<keyword evidence="2" id="KW-1185">Reference proteome</keyword>
<dbReference type="AlphaFoldDB" id="A0A7W8UQY0"/>
<accession>A0A7W8UQY0</accession>
<gene>
    <name evidence="1" type="ORF">GGI59_003513</name>
</gene>
<evidence type="ECO:0000313" key="1">
    <source>
        <dbReference type="EMBL" id="MBB5561837.1"/>
    </source>
</evidence>
<dbReference type="Proteomes" id="UP000528824">
    <property type="component" value="Unassembled WGS sequence"/>
</dbReference>